<dbReference type="InterPro" id="IPR016181">
    <property type="entry name" value="Acyl_CoA_acyltransferase"/>
</dbReference>
<dbReference type="InterPro" id="IPR000182">
    <property type="entry name" value="GNAT_dom"/>
</dbReference>
<keyword evidence="2 4" id="KW-0012">Acyltransferase</keyword>
<evidence type="ECO:0000259" key="3">
    <source>
        <dbReference type="PROSITE" id="PS51186"/>
    </source>
</evidence>
<evidence type="ECO:0000313" key="5">
    <source>
        <dbReference type="Proteomes" id="UP001589766"/>
    </source>
</evidence>
<keyword evidence="1 4" id="KW-0808">Transferase</keyword>
<name>A0ABV6F088_9MICC</name>
<dbReference type="CDD" id="cd04301">
    <property type="entry name" value="NAT_SF"/>
    <property type="match status" value="1"/>
</dbReference>
<dbReference type="Proteomes" id="UP001589766">
    <property type="component" value="Unassembled WGS sequence"/>
</dbReference>
<dbReference type="SUPFAM" id="SSF55729">
    <property type="entry name" value="Acyl-CoA N-acyltransferases (Nat)"/>
    <property type="match status" value="1"/>
</dbReference>
<dbReference type="EMBL" id="JBHLWH010000001">
    <property type="protein sequence ID" value="MFC0246909.1"/>
    <property type="molecule type" value="Genomic_DNA"/>
</dbReference>
<evidence type="ECO:0000313" key="4">
    <source>
        <dbReference type="EMBL" id="MFC0246909.1"/>
    </source>
</evidence>
<dbReference type="RefSeq" id="WP_378039706.1">
    <property type="nucleotide sequence ID" value="NZ_JBHLWH010000001.1"/>
</dbReference>
<reference evidence="4 5" key="1">
    <citation type="submission" date="2024-09" db="EMBL/GenBank/DDBJ databases">
        <authorList>
            <person name="Sun Q."/>
            <person name="Mori K."/>
        </authorList>
    </citation>
    <scope>NUCLEOTIDE SEQUENCE [LARGE SCALE GENOMIC DNA]</scope>
    <source>
        <strain evidence="4 5">CCM 7609</strain>
    </source>
</reference>
<dbReference type="PANTHER" id="PTHR10545:SF29">
    <property type="entry name" value="GH14572P-RELATED"/>
    <property type="match status" value="1"/>
</dbReference>
<dbReference type="Pfam" id="PF00583">
    <property type="entry name" value="Acetyltransf_1"/>
    <property type="match status" value="1"/>
</dbReference>
<evidence type="ECO:0000256" key="1">
    <source>
        <dbReference type="ARBA" id="ARBA00022679"/>
    </source>
</evidence>
<protein>
    <submittedName>
        <fullName evidence="4">GNAT family N-acetyltransferase</fullName>
        <ecNumber evidence="4">2.3.-.-</ecNumber>
    </submittedName>
</protein>
<dbReference type="PROSITE" id="PS51186">
    <property type="entry name" value="GNAT"/>
    <property type="match status" value="1"/>
</dbReference>
<comment type="caution">
    <text evidence="4">The sequence shown here is derived from an EMBL/GenBank/DDBJ whole genome shotgun (WGS) entry which is preliminary data.</text>
</comment>
<keyword evidence="5" id="KW-1185">Reference proteome</keyword>
<dbReference type="GO" id="GO:0016746">
    <property type="term" value="F:acyltransferase activity"/>
    <property type="evidence" value="ECO:0007669"/>
    <property type="project" value="UniProtKB-KW"/>
</dbReference>
<dbReference type="Gene3D" id="3.40.630.30">
    <property type="match status" value="1"/>
</dbReference>
<dbReference type="InterPro" id="IPR051016">
    <property type="entry name" value="Diverse_Substrate_AcTransf"/>
</dbReference>
<dbReference type="PANTHER" id="PTHR10545">
    <property type="entry name" value="DIAMINE N-ACETYLTRANSFERASE"/>
    <property type="match status" value="1"/>
</dbReference>
<proteinExistence type="predicted"/>
<organism evidence="4 5">
    <name type="scientific">Citricoccus parietis</name>
    <dbReference type="NCBI Taxonomy" id="592307"/>
    <lineage>
        <taxon>Bacteria</taxon>
        <taxon>Bacillati</taxon>
        <taxon>Actinomycetota</taxon>
        <taxon>Actinomycetes</taxon>
        <taxon>Micrococcales</taxon>
        <taxon>Micrococcaceae</taxon>
        <taxon>Citricoccus</taxon>
    </lineage>
</organism>
<dbReference type="EC" id="2.3.-.-" evidence="4"/>
<feature type="domain" description="N-acetyltransferase" evidence="3">
    <location>
        <begin position="11"/>
        <end position="173"/>
    </location>
</feature>
<gene>
    <name evidence="4" type="ORF">ACFFIO_00120</name>
</gene>
<sequence>MSATIPGTVPGTVRPAVPADVPHILRLIRDLAIYEKEPDAVKTTESALEASLFGDQPAVFCHVIEDTLPASDPTVVGMALWFLSYSTWEGTHGIWLEDLYVDPAMRGRGHGKRLLLHLAGIAAERGYARLEWTVLDWNEPSIGFYRSLGAISQDEWTTFRLTGAALEEAAAGAHPVTSDGHR</sequence>
<evidence type="ECO:0000256" key="2">
    <source>
        <dbReference type="ARBA" id="ARBA00023315"/>
    </source>
</evidence>
<accession>A0ABV6F088</accession>